<sequence>MEIVVAHTPDPDDSFMFYAMFEGKISTRNTYRQVVKDIETLNREAPSGTYGVTAISANGYAYASDKYALTPSGASFGISYGPMVVARRDIDLSSAVLATPGRYTSSHLLYQMFGPKPAKMVEMRFDLIPEAVQNGKVDAGILIHDEQLTFQRRGLVKVLDLYEEWKQYAGELPIPLGFNAIRKDLGKEAIDGFKADFQASIVYGKEHEDDALKYSLRYARYSDIELERKFVRMYVNELTVDFGERGRRALRMYYDRAISMGLLPDFDLEIV</sequence>
<dbReference type="GO" id="GO:0016830">
    <property type="term" value="F:carbon-carbon lyase activity"/>
    <property type="evidence" value="ECO:0007669"/>
    <property type="project" value="UniProtKB-UniRule"/>
</dbReference>
<name>A0AA37BQC5_9ARCH</name>
<keyword evidence="1 3" id="KW-0474">Menaquinone biosynthesis</keyword>
<dbReference type="GO" id="GO:0009234">
    <property type="term" value="P:menaquinone biosynthetic process"/>
    <property type="evidence" value="ECO:0007669"/>
    <property type="project" value="UniProtKB-UniRule"/>
</dbReference>
<feature type="active site" description="Proton acceptor" evidence="3">
    <location>
        <position position="144"/>
    </location>
</feature>
<comment type="pathway">
    <text evidence="3">Quinol/quinone metabolism; menaquinone biosynthesis.</text>
</comment>
<comment type="caution">
    <text evidence="4">The sequence shown here is derived from an EMBL/GenBank/DDBJ whole genome shotgun (WGS) entry which is preliminary data.</text>
</comment>
<evidence type="ECO:0000256" key="1">
    <source>
        <dbReference type="ARBA" id="ARBA00022428"/>
    </source>
</evidence>
<comment type="function">
    <text evidence="3">Catalyzes the conversion of cyclic dehypoxanthine futalosine (cyclic DHFL) into 1,4-dihydroxy-6-naphthoate, a step in the biosynthesis of menaquinone (MK, vitamin K2).</text>
</comment>
<dbReference type="Pfam" id="PF02621">
    <property type="entry name" value="VitK2_biosynth"/>
    <property type="match status" value="1"/>
</dbReference>
<dbReference type="InterPro" id="IPR003773">
    <property type="entry name" value="Menaquinone_biosynth"/>
</dbReference>
<dbReference type="EMBL" id="BMNY01000001">
    <property type="protein sequence ID" value="GGM69773.1"/>
    <property type="molecule type" value="Genomic_DNA"/>
</dbReference>
<accession>A0AA37BQC5</accession>
<evidence type="ECO:0000313" key="4">
    <source>
        <dbReference type="EMBL" id="GGM69773.1"/>
    </source>
</evidence>
<dbReference type="RefSeq" id="WP_188679996.1">
    <property type="nucleotide sequence ID" value="NZ_BMNY01000001.1"/>
</dbReference>
<dbReference type="AlphaFoldDB" id="A0AA37BQC5"/>
<comment type="catalytic activity">
    <reaction evidence="3">
        <text>cyclic dehypoxanthinylfutalosinate = 1,4-dihydroxy-6-naphthoate + dihydroxyacetone</text>
        <dbReference type="Rhea" id="RHEA:33087"/>
        <dbReference type="ChEBI" id="CHEBI:16016"/>
        <dbReference type="ChEBI" id="CHEBI:64254"/>
        <dbReference type="ChEBI" id="CHEBI:64270"/>
        <dbReference type="EC" id="4.1.99.29"/>
    </reaction>
</comment>
<dbReference type="Proteomes" id="UP000632195">
    <property type="component" value="Unassembled WGS sequence"/>
</dbReference>
<evidence type="ECO:0000256" key="3">
    <source>
        <dbReference type="HAMAP-Rule" id="MF_00996"/>
    </source>
</evidence>
<keyword evidence="5" id="KW-1185">Reference proteome</keyword>
<dbReference type="EC" id="4.1.99.29" evidence="3"/>
<dbReference type="SUPFAM" id="SSF53850">
    <property type="entry name" value="Periplasmic binding protein-like II"/>
    <property type="match status" value="1"/>
</dbReference>
<reference evidence="4" key="1">
    <citation type="journal article" date="2014" name="Int. J. Syst. Evol. Microbiol.">
        <title>Complete genome sequence of Corynebacterium casei LMG S-19264T (=DSM 44701T), isolated from a smear-ripened cheese.</title>
        <authorList>
            <consortium name="US DOE Joint Genome Institute (JGI-PGF)"/>
            <person name="Walter F."/>
            <person name="Albersmeier A."/>
            <person name="Kalinowski J."/>
            <person name="Ruckert C."/>
        </authorList>
    </citation>
    <scope>NUCLEOTIDE SEQUENCE</scope>
    <source>
        <strain evidence="4">JCM 13583</strain>
    </source>
</reference>
<comment type="similarity">
    <text evidence="3">Belongs to the MqnA/MqnD family. MqnD subfamily.</text>
</comment>
<dbReference type="InterPro" id="IPR030869">
    <property type="entry name" value="MqnD"/>
</dbReference>
<dbReference type="PANTHER" id="PTHR37167:SF1">
    <property type="entry name" value="1,4-DIHYDROXY-6-NAPHTOATE SYNTHASE"/>
    <property type="match status" value="1"/>
</dbReference>
<reference evidence="4" key="2">
    <citation type="submission" date="2022-09" db="EMBL/GenBank/DDBJ databases">
        <authorList>
            <person name="Sun Q."/>
            <person name="Ohkuma M."/>
        </authorList>
    </citation>
    <scope>NUCLEOTIDE SEQUENCE</scope>
    <source>
        <strain evidence="4">JCM 13583</strain>
    </source>
</reference>
<evidence type="ECO:0000256" key="2">
    <source>
        <dbReference type="ARBA" id="ARBA00023239"/>
    </source>
</evidence>
<dbReference type="PANTHER" id="PTHR37167">
    <property type="entry name" value="1,4-DIHYDROXY-6-NAPHTOATE SYNTHASE"/>
    <property type="match status" value="1"/>
</dbReference>
<organism evidence="4 5">
    <name type="scientific">Thermogymnomonas acidicola</name>
    <dbReference type="NCBI Taxonomy" id="399579"/>
    <lineage>
        <taxon>Archaea</taxon>
        <taxon>Methanobacteriati</taxon>
        <taxon>Thermoplasmatota</taxon>
        <taxon>Thermoplasmata</taxon>
        <taxon>Thermoplasmatales</taxon>
        <taxon>Thermogymnomonas</taxon>
    </lineage>
</organism>
<proteinExistence type="inferred from homology"/>
<evidence type="ECO:0000313" key="5">
    <source>
        <dbReference type="Proteomes" id="UP000632195"/>
    </source>
</evidence>
<protein>
    <recommendedName>
        <fullName evidence="3">1,4-dihydroxy-6-naphtoate synthase</fullName>
        <ecNumber evidence="3">4.1.99.29</ecNumber>
    </recommendedName>
    <alternativeName>
        <fullName evidence="3">Menaquinone biosynthetic enzyme MqnD</fullName>
    </alternativeName>
</protein>
<keyword evidence="2 3" id="KW-0456">Lyase</keyword>
<gene>
    <name evidence="3" type="primary">mqnD</name>
    <name evidence="4" type="ORF">GCM10007108_04840</name>
</gene>
<dbReference type="Gene3D" id="3.40.190.10">
    <property type="entry name" value="Periplasmic binding protein-like II"/>
    <property type="match status" value="2"/>
</dbReference>
<comment type="caution">
    <text evidence="3">Lacks conserved residue(s) required for the propagation of feature annotation.</text>
</comment>
<dbReference type="HAMAP" id="MF_00996">
    <property type="entry name" value="MqnD"/>
    <property type="match status" value="1"/>
</dbReference>